<dbReference type="CDD" id="cd02955">
    <property type="entry name" value="SSP411"/>
    <property type="match status" value="1"/>
</dbReference>
<dbReference type="PANTHER" id="PTHR42899">
    <property type="entry name" value="SPERMATOGENESIS-ASSOCIATED PROTEIN 20"/>
    <property type="match status" value="1"/>
</dbReference>
<dbReference type="Gene3D" id="3.40.30.10">
    <property type="entry name" value="Glutaredoxin"/>
    <property type="match status" value="1"/>
</dbReference>
<dbReference type="EMBL" id="BAAAQY010000009">
    <property type="protein sequence ID" value="GAA2242902.1"/>
    <property type="molecule type" value="Genomic_DNA"/>
</dbReference>
<dbReference type="PIRSF" id="PIRSF006402">
    <property type="entry name" value="UCP006402_thioredoxin"/>
    <property type="match status" value="1"/>
</dbReference>
<dbReference type="InterPro" id="IPR008928">
    <property type="entry name" value="6-hairpin_glycosidase_sf"/>
</dbReference>
<dbReference type="RefSeq" id="WP_259480372.1">
    <property type="nucleotide sequence ID" value="NZ_BAAAQY010000009.1"/>
</dbReference>
<accession>A0ABP5QSG8</accession>
<organism evidence="2 3">
    <name type="scientific">Herbiconiux moechotypicola</name>
    <dbReference type="NCBI Taxonomy" id="637393"/>
    <lineage>
        <taxon>Bacteria</taxon>
        <taxon>Bacillati</taxon>
        <taxon>Actinomycetota</taxon>
        <taxon>Actinomycetes</taxon>
        <taxon>Micrococcales</taxon>
        <taxon>Microbacteriaceae</taxon>
        <taxon>Herbiconiux</taxon>
    </lineage>
</organism>
<evidence type="ECO:0000313" key="3">
    <source>
        <dbReference type="Proteomes" id="UP001500929"/>
    </source>
</evidence>
<dbReference type="SUPFAM" id="SSF48208">
    <property type="entry name" value="Six-hairpin glycosidases"/>
    <property type="match status" value="1"/>
</dbReference>
<dbReference type="Pfam" id="PF03190">
    <property type="entry name" value="Thioredox_DsbH"/>
    <property type="match status" value="1"/>
</dbReference>
<evidence type="ECO:0000259" key="1">
    <source>
        <dbReference type="Pfam" id="PF03190"/>
    </source>
</evidence>
<dbReference type="InterPro" id="IPR036249">
    <property type="entry name" value="Thioredoxin-like_sf"/>
</dbReference>
<keyword evidence="3" id="KW-1185">Reference proteome</keyword>
<dbReference type="Proteomes" id="UP001500929">
    <property type="component" value="Unassembled WGS sequence"/>
</dbReference>
<proteinExistence type="predicted"/>
<comment type="caution">
    <text evidence="2">The sequence shown here is derived from an EMBL/GenBank/DDBJ whole genome shotgun (WGS) entry which is preliminary data.</text>
</comment>
<dbReference type="InterPro" id="IPR024705">
    <property type="entry name" value="Ssp411"/>
</dbReference>
<evidence type="ECO:0000313" key="2">
    <source>
        <dbReference type="EMBL" id="GAA2242902.1"/>
    </source>
</evidence>
<reference evidence="3" key="1">
    <citation type="journal article" date="2019" name="Int. J. Syst. Evol. Microbiol.">
        <title>The Global Catalogue of Microorganisms (GCM) 10K type strain sequencing project: providing services to taxonomists for standard genome sequencing and annotation.</title>
        <authorList>
            <consortium name="The Broad Institute Genomics Platform"/>
            <consortium name="The Broad Institute Genome Sequencing Center for Infectious Disease"/>
            <person name="Wu L."/>
            <person name="Ma J."/>
        </authorList>
    </citation>
    <scope>NUCLEOTIDE SEQUENCE [LARGE SCALE GENOMIC DNA]</scope>
    <source>
        <strain evidence="3">JCM 16117</strain>
    </source>
</reference>
<name>A0ABP5QSG8_9MICO</name>
<sequence length="620" mass="65555">MNRLGEAVSPYLRSHAGNPVDWYPWGEEAFAEARARDVPVLVSIGYATCHWCHVMARESFSDPAIAAVLNDGFVAVKVDREEHPEVDSAYLAAAGAFNRQLGWPLTVFTTPEGKAFYAGTYSPPVPVQGNPSFGQVLAAVTEAWVERRAEVLDVGDRLAAALAEADRAAGAVGDEGADARGASPAQLTRAVGGLAALEDDRFGGFGDAPKFPTAPVLGFLLEHPEGRPLGLRTLEALAGSGLRDPVEGGFFRYATRRDWTEPHYERMLYDNALLLDRYTEAWKGDPTGRAWAADAATGIAAFLLEVLRLPSGGFASGQDSESTVDGVRTEGGYYALDPEERARQPRPALDEKLLTGWNGLALAALARAGFAFGREEWVSAAARAADHLLATHLRTDGLVRASVAGRVSSAPATLEDYGMFAEGLLALAAVTGEVRYASAGRDLVDAVIEAGGRAPGGGDPVLGARGLGRELDPSEGAYPSGASAFASASLLLHGLTGEWRYREAAARALEGLVDAAVEHPLAFGATLQVLTRLGRPGVQLVLVEPEPEADAGVDAPALLELVRRHPDGLVARATEHEARDLADAGFALFEGRVTRNGLSTAYLCEDFVCRLPVTRAGELG</sequence>
<gene>
    <name evidence="2" type="ORF">GCM10009851_30240</name>
</gene>
<dbReference type="SUPFAM" id="SSF52833">
    <property type="entry name" value="Thioredoxin-like"/>
    <property type="match status" value="1"/>
</dbReference>
<protein>
    <submittedName>
        <fullName evidence="2">Thioredoxin domain-containing protein</fullName>
    </submittedName>
</protein>
<feature type="domain" description="Spermatogenesis-associated protein 20-like TRX" evidence="1">
    <location>
        <begin position="2"/>
        <end position="162"/>
    </location>
</feature>
<dbReference type="InterPro" id="IPR004879">
    <property type="entry name" value="Ssp411-like_TRX"/>
</dbReference>
<dbReference type="PANTHER" id="PTHR42899:SF1">
    <property type="entry name" value="SPERMATOGENESIS-ASSOCIATED PROTEIN 20"/>
    <property type="match status" value="1"/>
</dbReference>